<dbReference type="AlphaFoldDB" id="A0A257LV61"/>
<comment type="subcellular location">
    <subcellularLocation>
        <location evidence="1">Secreted</location>
    </subcellularLocation>
</comment>
<dbReference type="Proteomes" id="UP000216312">
    <property type="component" value="Unassembled WGS sequence"/>
</dbReference>
<dbReference type="GO" id="GO:0005975">
    <property type="term" value="P:carbohydrate metabolic process"/>
    <property type="evidence" value="ECO:0007669"/>
    <property type="project" value="InterPro"/>
</dbReference>
<evidence type="ECO:0000259" key="3">
    <source>
        <dbReference type="PROSITE" id="PS51677"/>
    </source>
</evidence>
<evidence type="ECO:0000313" key="4">
    <source>
        <dbReference type="EMBL" id="OYV03565.1"/>
    </source>
</evidence>
<dbReference type="Gene3D" id="3.20.20.370">
    <property type="entry name" value="Glycoside hydrolase/deacetylase"/>
    <property type="match status" value="1"/>
</dbReference>
<gene>
    <name evidence="4" type="ORF">CGW93_00605</name>
</gene>
<dbReference type="PANTHER" id="PTHR34216">
    <property type="match status" value="1"/>
</dbReference>
<dbReference type="InterPro" id="IPR011330">
    <property type="entry name" value="Glyco_hydro/deAcase_b/a-brl"/>
</dbReference>
<sequence length="250" mass="29621">MTVVLAYHKLTRWEWGGTWVLPNEFKKQLQYIKSRNIRVVKPEEFDVDSKRTGILITFDDGYADIYKVAFPLLEELHFSALVFLVVNYIGKENIWDANIGFRRYKHLNWHQIREMQRYGIKFGSHSLTHPDLRKVARVTAIREIMDSKRLLEDKLGESVDYFSYPFGLYNEELEDMVATAGYKCAFSLNPFSSSRWSYGRLAVYVIDTLWWFKNKIYPSSPLFKVEQFKSRAINRFGALTFIWKQLITRV</sequence>
<keyword evidence="2" id="KW-0732">Signal</keyword>
<dbReference type="InterPro" id="IPR051398">
    <property type="entry name" value="Polysacch_Deacetylase"/>
</dbReference>
<evidence type="ECO:0000313" key="5">
    <source>
        <dbReference type="Proteomes" id="UP000216312"/>
    </source>
</evidence>
<feature type="domain" description="NodB homology" evidence="3">
    <location>
        <begin position="52"/>
        <end position="250"/>
    </location>
</feature>
<comment type="caution">
    <text evidence="4">The sequence shown here is derived from an EMBL/GenBank/DDBJ whole genome shotgun (WGS) entry which is preliminary data.</text>
</comment>
<evidence type="ECO:0000256" key="1">
    <source>
        <dbReference type="ARBA" id="ARBA00004613"/>
    </source>
</evidence>
<reference evidence="5" key="1">
    <citation type="submission" date="2017-07" db="EMBL/GenBank/DDBJ databases">
        <title>Novel pathways for hydrocarbon cycling and metabolic interdependencies in hydrothermal sediment communities.</title>
        <authorList>
            <person name="Dombrowski N."/>
            <person name="Seitz K."/>
            <person name="Teske A."/>
            <person name="Baker B."/>
        </authorList>
    </citation>
    <scope>NUCLEOTIDE SEQUENCE [LARGE SCALE GENOMIC DNA]</scope>
</reference>
<evidence type="ECO:0000256" key="2">
    <source>
        <dbReference type="ARBA" id="ARBA00022729"/>
    </source>
</evidence>
<proteinExistence type="predicted"/>
<accession>A0A257LV61</accession>
<dbReference type="GO" id="GO:0005576">
    <property type="term" value="C:extracellular region"/>
    <property type="evidence" value="ECO:0007669"/>
    <property type="project" value="UniProtKB-SubCell"/>
</dbReference>
<protein>
    <submittedName>
        <fullName evidence="4">Polysaccharide deacetylase</fullName>
    </submittedName>
</protein>
<dbReference type="InterPro" id="IPR002509">
    <property type="entry name" value="NODB_dom"/>
</dbReference>
<dbReference type="PROSITE" id="PS51677">
    <property type="entry name" value="NODB"/>
    <property type="match status" value="1"/>
</dbReference>
<dbReference type="CDD" id="cd10918">
    <property type="entry name" value="CE4_NodB_like_5s_6s"/>
    <property type="match status" value="1"/>
</dbReference>
<dbReference type="SUPFAM" id="SSF88713">
    <property type="entry name" value="Glycoside hydrolase/deacetylase"/>
    <property type="match status" value="1"/>
</dbReference>
<dbReference type="Pfam" id="PF01522">
    <property type="entry name" value="Polysacc_deac_1"/>
    <property type="match status" value="1"/>
</dbReference>
<dbReference type="GO" id="GO:0016810">
    <property type="term" value="F:hydrolase activity, acting on carbon-nitrogen (but not peptide) bonds"/>
    <property type="evidence" value="ECO:0007669"/>
    <property type="project" value="InterPro"/>
</dbReference>
<name>A0A257LV61_UNCW3</name>
<dbReference type="EMBL" id="NMUJ01000003">
    <property type="protein sequence ID" value="OYV03565.1"/>
    <property type="molecule type" value="Genomic_DNA"/>
</dbReference>
<dbReference type="PANTHER" id="PTHR34216:SF3">
    <property type="entry name" value="POLY-BETA-1,6-N-ACETYL-D-GLUCOSAMINE N-DEACETYLASE"/>
    <property type="match status" value="1"/>
</dbReference>
<organism evidence="4 5">
    <name type="scientific">candidate division WOR-3 bacterium 4484_18</name>
    <dbReference type="NCBI Taxonomy" id="2020626"/>
    <lineage>
        <taxon>Bacteria</taxon>
        <taxon>Bacteria division WOR-3</taxon>
    </lineage>
</organism>